<comment type="caution">
    <text evidence="10">The sequence shown here is derived from an EMBL/GenBank/DDBJ whole genome shotgun (WGS) entry which is preliminary data.</text>
</comment>
<evidence type="ECO:0000256" key="4">
    <source>
        <dbReference type="ARBA" id="ARBA00022825"/>
    </source>
</evidence>
<dbReference type="PRINTS" id="PR00723">
    <property type="entry name" value="SUBTILISIN"/>
</dbReference>
<protein>
    <submittedName>
        <fullName evidence="10">Subtilisin family serine protease</fullName>
    </submittedName>
</protein>
<dbReference type="FunFam" id="3.40.50.200:FF:000014">
    <property type="entry name" value="Proteinase K"/>
    <property type="match status" value="1"/>
</dbReference>
<evidence type="ECO:0000313" key="10">
    <source>
        <dbReference type="EMBL" id="TWF78062.1"/>
    </source>
</evidence>
<feature type="active site" description="Charge relay system" evidence="5">
    <location>
        <position position="151"/>
    </location>
</feature>
<dbReference type="PROSITE" id="PS00136">
    <property type="entry name" value="SUBTILASE_ASP"/>
    <property type="match status" value="1"/>
</dbReference>
<gene>
    <name evidence="10" type="ORF">FHX44_113981</name>
</gene>
<dbReference type="SUPFAM" id="SSF54897">
    <property type="entry name" value="Protease propeptides/inhibitors"/>
    <property type="match status" value="1"/>
</dbReference>
<evidence type="ECO:0000313" key="11">
    <source>
        <dbReference type="Proteomes" id="UP000321261"/>
    </source>
</evidence>
<evidence type="ECO:0000256" key="3">
    <source>
        <dbReference type="ARBA" id="ARBA00022801"/>
    </source>
</evidence>
<dbReference type="GO" id="GO:0006508">
    <property type="term" value="P:proteolysis"/>
    <property type="evidence" value="ECO:0007669"/>
    <property type="project" value="UniProtKB-KW"/>
</dbReference>
<organism evidence="10 11">
    <name type="scientific">Pseudonocardia hierapolitana</name>
    <dbReference type="NCBI Taxonomy" id="1128676"/>
    <lineage>
        <taxon>Bacteria</taxon>
        <taxon>Bacillati</taxon>
        <taxon>Actinomycetota</taxon>
        <taxon>Actinomycetes</taxon>
        <taxon>Pseudonocardiales</taxon>
        <taxon>Pseudonocardiaceae</taxon>
        <taxon>Pseudonocardia</taxon>
    </lineage>
</organism>
<dbReference type="InterPro" id="IPR036852">
    <property type="entry name" value="Peptidase_S8/S53_dom_sf"/>
</dbReference>
<evidence type="ECO:0000256" key="1">
    <source>
        <dbReference type="ARBA" id="ARBA00011073"/>
    </source>
</evidence>
<dbReference type="PROSITE" id="PS51892">
    <property type="entry name" value="SUBTILASE"/>
    <property type="match status" value="1"/>
</dbReference>
<reference evidence="10 11" key="1">
    <citation type="submission" date="2019-06" db="EMBL/GenBank/DDBJ databases">
        <title>Sequencing the genomes of 1000 actinobacteria strains.</title>
        <authorList>
            <person name="Klenk H.-P."/>
        </authorList>
    </citation>
    <scope>NUCLEOTIDE SEQUENCE [LARGE SCALE GENOMIC DNA]</scope>
    <source>
        <strain evidence="10 11">DSM 45671</strain>
    </source>
</reference>
<dbReference type="InterPro" id="IPR023828">
    <property type="entry name" value="Peptidase_S8_Ser-AS"/>
</dbReference>
<name>A0A561ST98_9PSEU</name>
<feature type="compositionally biased region" description="Basic and acidic residues" evidence="7">
    <location>
        <begin position="99"/>
        <end position="108"/>
    </location>
</feature>
<evidence type="ECO:0000256" key="2">
    <source>
        <dbReference type="ARBA" id="ARBA00022670"/>
    </source>
</evidence>
<accession>A0A561ST98</accession>
<dbReference type="InterPro" id="IPR023827">
    <property type="entry name" value="Peptidase_S8_Asp-AS"/>
</dbReference>
<keyword evidence="2 5" id="KW-0645">Protease</keyword>
<comment type="similarity">
    <text evidence="1 5 6">Belongs to the peptidase S8 family.</text>
</comment>
<dbReference type="GO" id="GO:0004252">
    <property type="term" value="F:serine-type endopeptidase activity"/>
    <property type="evidence" value="ECO:0007669"/>
    <property type="project" value="UniProtKB-UniRule"/>
</dbReference>
<dbReference type="Proteomes" id="UP000321261">
    <property type="component" value="Unassembled WGS sequence"/>
</dbReference>
<sequence length="388" mass="40061">MTRFLLRIAPVVIVLQLVVAVTLPGSAEARDDLGDAMAYVVHARTTADATAAAADLGVRPTVTFDHAFAGFAARLTPAQVDRLRARSGVLGVEEDRRVVPLDPKREPDLTEGEQPDPPNWGLDRIDQRGLPLDHRYTTKATGEGVTVYVLDTGVDVAHPQFEGRAEWVLNTVDEDDRDCDGHGTVVAGIAASRDHGVAKKARVRSVKVLDCTGAGTLSSLLAGIDHVATNAQPPAVAVMSWSYGGSDVLLSAVAGLVGRGVFVASSAGNSGADDCTVAPRAVPGVLVVANSTIEDQRAASSSTGRCVDLYAPGTSIRSTVPGGGTASYTGTSMAAPHAAGVAALYKQTYGDTPSDVIEKWIIEHATPGVVGGGETGGTPNRLLNTGGL</sequence>
<dbReference type="AlphaFoldDB" id="A0A561ST98"/>
<keyword evidence="4 5" id="KW-0720">Serine protease</keyword>
<evidence type="ECO:0000256" key="7">
    <source>
        <dbReference type="SAM" id="MobiDB-lite"/>
    </source>
</evidence>
<dbReference type="SUPFAM" id="SSF52743">
    <property type="entry name" value="Subtilisin-like"/>
    <property type="match status" value="1"/>
</dbReference>
<dbReference type="PROSITE" id="PS00137">
    <property type="entry name" value="SUBTILASE_HIS"/>
    <property type="match status" value="1"/>
</dbReference>
<feature type="domain" description="Peptidase S8/S53" evidence="8">
    <location>
        <begin position="142"/>
        <end position="368"/>
    </location>
</feature>
<dbReference type="PANTHER" id="PTHR43806:SF11">
    <property type="entry name" value="CEREVISIN-RELATED"/>
    <property type="match status" value="1"/>
</dbReference>
<proteinExistence type="inferred from homology"/>
<dbReference type="InterPro" id="IPR015500">
    <property type="entry name" value="Peptidase_S8_subtilisin-rel"/>
</dbReference>
<dbReference type="EMBL" id="VIWU01000001">
    <property type="protein sequence ID" value="TWF78062.1"/>
    <property type="molecule type" value="Genomic_DNA"/>
</dbReference>
<feature type="region of interest" description="Disordered" evidence="7">
    <location>
        <begin position="99"/>
        <end position="126"/>
    </location>
</feature>
<evidence type="ECO:0000256" key="5">
    <source>
        <dbReference type="PROSITE-ProRule" id="PRU01240"/>
    </source>
</evidence>
<dbReference type="InterPro" id="IPR000209">
    <property type="entry name" value="Peptidase_S8/S53_dom"/>
</dbReference>
<dbReference type="GO" id="GO:0005615">
    <property type="term" value="C:extracellular space"/>
    <property type="evidence" value="ECO:0007669"/>
    <property type="project" value="TreeGrafter"/>
</dbReference>
<feature type="active site" description="Charge relay system" evidence="5">
    <location>
        <position position="182"/>
    </location>
</feature>
<feature type="domain" description="Inhibitor I9" evidence="9">
    <location>
        <begin position="57"/>
        <end position="98"/>
    </location>
</feature>
<dbReference type="CDD" id="cd04077">
    <property type="entry name" value="Peptidases_S8_PCSK9_ProteinaseK_like"/>
    <property type="match status" value="1"/>
</dbReference>
<dbReference type="Gene3D" id="3.30.70.80">
    <property type="entry name" value="Peptidase S8 propeptide/proteinase inhibitor I9"/>
    <property type="match status" value="1"/>
</dbReference>
<dbReference type="InterPro" id="IPR037045">
    <property type="entry name" value="S8pro/Inhibitor_I9_sf"/>
</dbReference>
<dbReference type="RefSeq" id="WP_246170484.1">
    <property type="nucleotide sequence ID" value="NZ_VIWU01000001.1"/>
</dbReference>
<keyword evidence="3 5" id="KW-0378">Hydrolase</keyword>
<evidence type="ECO:0000259" key="9">
    <source>
        <dbReference type="Pfam" id="PF05922"/>
    </source>
</evidence>
<dbReference type="InterPro" id="IPR050131">
    <property type="entry name" value="Peptidase_S8_subtilisin-like"/>
</dbReference>
<dbReference type="InterPro" id="IPR034193">
    <property type="entry name" value="PCSK9_ProteinaseK-like"/>
</dbReference>
<dbReference type="Pfam" id="PF00082">
    <property type="entry name" value="Peptidase_S8"/>
    <property type="match status" value="1"/>
</dbReference>
<dbReference type="PANTHER" id="PTHR43806">
    <property type="entry name" value="PEPTIDASE S8"/>
    <property type="match status" value="1"/>
</dbReference>
<dbReference type="Gene3D" id="3.40.50.200">
    <property type="entry name" value="Peptidase S8/S53 domain"/>
    <property type="match status" value="1"/>
</dbReference>
<feature type="active site" description="Charge relay system" evidence="5">
    <location>
        <position position="332"/>
    </location>
</feature>
<dbReference type="InterPro" id="IPR022398">
    <property type="entry name" value="Peptidase_S8_His-AS"/>
</dbReference>
<keyword evidence="11" id="KW-1185">Reference proteome</keyword>
<dbReference type="PROSITE" id="PS00138">
    <property type="entry name" value="SUBTILASE_SER"/>
    <property type="match status" value="1"/>
</dbReference>
<dbReference type="InterPro" id="IPR010259">
    <property type="entry name" value="S8pro/Inhibitor_I9"/>
</dbReference>
<dbReference type="Pfam" id="PF05922">
    <property type="entry name" value="Inhibitor_I9"/>
    <property type="match status" value="1"/>
</dbReference>
<evidence type="ECO:0000259" key="8">
    <source>
        <dbReference type="Pfam" id="PF00082"/>
    </source>
</evidence>
<evidence type="ECO:0000256" key="6">
    <source>
        <dbReference type="RuleBase" id="RU003355"/>
    </source>
</evidence>